<accession>A0A6J2JU83</accession>
<gene>
    <name evidence="3" type="primary">LOC114245033</name>
</gene>
<dbReference type="RefSeq" id="XP_028032838.1">
    <property type="nucleotide sequence ID" value="XM_028177037.1"/>
</dbReference>
<organism evidence="2 3">
    <name type="scientific">Bombyx mandarina</name>
    <name type="common">Wild silk moth</name>
    <name type="synonym">Wild silkworm</name>
    <dbReference type="NCBI Taxonomy" id="7092"/>
    <lineage>
        <taxon>Eukaryota</taxon>
        <taxon>Metazoa</taxon>
        <taxon>Ecdysozoa</taxon>
        <taxon>Arthropoda</taxon>
        <taxon>Hexapoda</taxon>
        <taxon>Insecta</taxon>
        <taxon>Pterygota</taxon>
        <taxon>Neoptera</taxon>
        <taxon>Endopterygota</taxon>
        <taxon>Lepidoptera</taxon>
        <taxon>Glossata</taxon>
        <taxon>Ditrysia</taxon>
        <taxon>Bombycoidea</taxon>
        <taxon>Bombycidae</taxon>
        <taxon>Bombycinae</taxon>
        <taxon>Bombyx</taxon>
    </lineage>
</organism>
<name>A0A6J2JU83_BOMMA</name>
<evidence type="ECO:0000313" key="2">
    <source>
        <dbReference type="Proteomes" id="UP000504629"/>
    </source>
</evidence>
<feature type="region of interest" description="Disordered" evidence="1">
    <location>
        <begin position="44"/>
        <end position="65"/>
    </location>
</feature>
<reference evidence="3" key="1">
    <citation type="submission" date="2025-08" db="UniProtKB">
        <authorList>
            <consortium name="RefSeq"/>
        </authorList>
    </citation>
    <scope>IDENTIFICATION</scope>
    <source>
        <tissue evidence="3">Silk gland</tissue>
    </source>
</reference>
<keyword evidence="2" id="KW-1185">Reference proteome</keyword>
<dbReference type="KEGG" id="bman:114245033"/>
<sequence>MTKMNRTDMNEHGLSVDDIFSENYNVKRKRIQLESFDGKQLTKIDSGIEKSDEPPREDLKAKTKSYDDTEYDIDKIVQANMIIDKESSKTIRLELRQPGDGGTSDIDVQAVENLDPNNYTVKTDSRLNTGNEKNVDYNMNGCEDENRVSIYYNKDLIVTFET</sequence>
<dbReference type="CTD" id="40398"/>
<dbReference type="AlphaFoldDB" id="A0A6J2JU83"/>
<protein>
    <submittedName>
        <fullName evidence="3">Uncharacterized protein LOC114245033</fullName>
    </submittedName>
</protein>
<evidence type="ECO:0000256" key="1">
    <source>
        <dbReference type="SAM" id="MobiDB-lite"/>
    </source>
</evidence>
<dbReference type="GeneID" id="114245033"/>
<evidence type="ECO:0000313" key="3">
    <source>
        <dbReference type="RefSeq" id="XP_028032838.1"/>
    </source>
</evidence>
<dbReference type="Proteomes" id="UP000504629">
    <property type="component" value="Unplaced"/>
</dbReference>
<proteinExistence type="predicted"/>
<dbReference type="OrthoDB" id="7467488at2759"/>